<keyword evidence="1" id="KW-0805">Transcription regulation</keyword>
<protein>
    <submittedName>
        <fullName evidence="5">DeoR family transcriptional regulator</fullName>
    </submittedName>
</protein>
<dbReference type="PANTHER" id="PTHR30363:SF51">
    <property type="entry name" value="HTH-TYPE TRANSCRIPTIONAL REPRESSOR GLCR"/>
    <property type="match status" value="1"/>
</dbReference>
<dbReference type="SMART" id="SM00420">
    <property type="entry name" value="HTH_DEOR"/>
    <property type="match status" value="1"/>
</dbReference>
<dbReference type="EMBL" id="NMQW01000033">
    <property type="protein sequence ID" value="OXM84261.1"/>
    <property type="molecule type" value="Genomic_DNA"/>
</dbReference>
<dbReference type="GO" id="GO:0003700">
    <property type="term" value="F:DNA-binding transcription factor activity"/>
    <property type="evidence" value="ECO:0007669"/>
    <property type="project" value="InterPro"/>
</dbReference>
<dbReference type="InterPro" id="IPR036390">
    <property type="entry name" value="WH_DNA-bd_sf"/>
</dbReference>
<dbReference type="Pfam" id="PF08220">
    <property type="entry name" value="HTH_DeoR"/>
    <property type="match status" value="1"/>
</dbReference>
<dbReference type="PROSITE" id="PS51000">
    <property type="entry name" value="HTH_DEOR_2"/>
    <property type="match status" value="1"/>
</dbReference>
<accession>A0A229ULK5</accession>
<dbReference type="RefSeq" id="WP_094016833.1">
    <property type="nucleotide sequence ID" value="NZ_NMQW01000033.1"/>
</dbReference>
<dbReference type="InterPro" id="IPR036388">
    <property type="entry name" value="WH-like_DNA-bd_sf"/>
</dbReference>
<dbReference type="OrthoDB" id="9798651at2"/>
<dbReference type="PANTHER" id="PTHR30363">
    <property type="entry name" value="HTH-TYPE TRANSCRIPTIONAL REGULATOR SRLR-RELATED"/>
    <property type="match status" value="1"/>
</dbReference>
<evidence type="ECO:0000313" key="5">
    <source>
        <dbReference type="EMBL" id="OXM84261.1"/>
    </source>
</evidence>
<dbReference type="Proteomes" id="UP000215509">
    <property type="component" value="Unassembled WGS sequence"/>
</dbReference>
<evidence type="ECO:0000313" key="6">
    <source>
        <dbReference type="Proteomes" id="UP000215509"/>
    </source>
</evidence>
<dbReference type="PRINTS" id="PR00037">
    <property type="entry name" value="HTHLACR"/>
</dbReference>
<organism evidence="5 6">
    <name type="scientific">Paenibacillus rigui</name>
    <dbReference type="NCBI Taxonomy" id="554312"/>
    <lineage>
        <taxon>Bacteria</taxon>
        <taxon>Bacillati</taxon>
        <taxon>Bacillota</taxon>
        <taxon>Bacilli</taxon>
        <taxon>Bacillales</taxon>
        <taxon>Paenibacillaceae</taxon>
        <taxon>Paenibacillus</taxon>
    </lineage>
</organism>
<feature type="domain" description="HTH deoR-type" evidence="4">
    <location>
        <begin position="3"/>
        <end position="58"/>
    </location>
</feature>
<reference evidence="5 6" key="1">
    <citation type="submission" date="2017-07" db="EMBL/GenBank/DDBJ databases">
        <title>Genome sequencing and assembly of Paenibacillus rigui.</title>
        <authorList>
            <person name="Mayilraj S."/>
        </authorList>
    </citation>
    <scope>NUCLEOTIDE SEQUENCE [LARGE SCALE GENOMIC DNA]</scope>
    <source>
        <strain evidence="5 6">JCM 16352</strain>
    </source>
</reference>
<dbReference type="InterPro" id="IPR037171">
    <property type="entry name" value="NagB/RpiA_transferase-like"/>
</dbReference>
<sequence length="271" mass="30341">MYQEERLLGILQYLARHPRINIETICELFDVSRDTARRDMIKLEEQGSILRTRGGAILPTLSSEIANYGERLHDEATTEAKKAIGRCAASLLHDGDYLLLNASTTVAGFAESIQTHGHVVVTNSIDIASTLTHKERVSVHLLGGQLHPEHRYIYGARALEMLREYHVHKLFLGTCGITPDGLMNLYEEEGFVVKEMMRRADQIIVLADHTKFGKRQFHRVAGLNQIDILITDQEPDEALKEALQDNEVDIRIAPASASASGFKESKNAKEN</sequence>
<dbReference type="SMART" id="SM01134">
    <property type="entry name" value="DeoRC"/>
    <property type="match status" value="1"/>
</dbReference>
<dbReference type="AlphaFoldDB" id="A0A229ULK5"/>
<dbReference type="InterPro" id="IPR050313">
    <property type="entry name" value="Carb_Metab_HTH_regulators"/>
</dbReference>
<dbReference type="SUPFAM" id="SSF100950">
    <property type="entry name" value="NagB/RpiA/CoA transferase-like"/>
    <property type="match status" value="1"/>
</dbReference>
<evidence type="ECO:0000256" key="3">
    <source>
        <dbReference type="ARBA" id="ARBA00023163"/>
    </source>
</evidence>
<keyword evidence="6" id="KW-1185">Reference proteome</keyword>
<dbReference type="InterPro" id="IPR001034">
    <property type="entry name" value="DeoR_HTH"/>
</dbReference>
<dbReference type="GO" id="GO:0003677">
    <property type="term" value="F:DNA binding"/>
    <property type="evidence" value="ECO:0007669"/>
    <property type="project" value="UniProtKB-KW"/>
</dbReference>
<dbReference type="InterPro" id="IPR018356">
    <property type="entry name" value="Tscrpt_reg_HTH_DeoR_CS"/>
</dbReference>
<proteinExistence type="predicted"/>
<evidence type="ECO:0000256" key="1">
    <source>
        <dbReference type="ARBA" id="ARBA00023015"/>
    </source>
</evidence>
<dbReference type="Gene3D" id="3.40.50.1360">
    <property type="match status" value="1"/>
</dbReference>
<keyword evidence="2" id="KW-0238">DNA-binding</keyword>
<dbReference type="PROSITE" id="PS00894">
    <property type="entry name" value="HTH_DEOR_1"/>
    <property type="match status" value="1"/>
</dbReference>
<keyword evidence="3" id="KW-0804">Transcription</keyword>
<dbReference type="Pfam" id="PF00455">
    <property type="entry name" value="DeoRC"/>
    <property type="match status" value="1"/>
</dbReference>
<comment type="caution">
    <text evidence="5">The sequence shown here is derived from an EMBL/GenBank/DDBJ whole genome shotgun (WGS) entry which is preliminary data.</text>
</comment>
<dbReference type="SUPFAM" id="SSF46785">
    <property type="entry name" value="Winged helix' DNA-binding domain"/>
    <property type="match status" value="1"/>
</dbReference>
<dbReference type="InterPro" id="IPR014036">
    <property type="entry name" value="DeoR-like_C"/>
</dbReference>
<dbReference type="Gene3D" id="1.10.10.10">
    <property type="entry name" value="Winged helix-like DNA-binding domain superfamily/Winged helix DNA-binding domain"/>
    <property type="match status" value="1"/>
</dbReference>
<name>A0A229ULK5_9BACL</name>
<evidence type="ECO:0000259" key="4">
    <source>
        <dbReference type="PROSITE" id="PS51000"/>
    </source>
</evidence>
<evidence type="ECO:0000256" key="2">
    <source>
        <dbReference type="ARBA" id="ARBA00023125"/>
    </source>
</evidence>
<gene>
    <name evidence="5" type="ORF">CF651_20975</name>
</gene>